<dbReference type="PANTHER" id="PTHR10404:SF46">
    <property type="entry name" value="VACUOLAR PROTEIN SORTING-ASSOCIATED PROTEIN 70"/>
    <property type="match status" value="1"/>
</dbReference>
<dbReference type="InterPro" id="IPR007365">
    <property type="entry name" value="TFR-like_dimer_dom"/>
</dbReference>
<organism evidence="2 3">
    <name type="scientific">Trichostrongylus colubriformis</name>
    <name type="common">Black scour worm</name>
    <dbReference type="NCBI Taxonomy" id="6319"/>
    <lineage>
        <taxon>Eukaryota</taxon>
        <taxon>Metazoa</taxon>
        <taxon>Ecdysozoa</taxon>
        <taxon>Nematoda</taxon>
        <taxon>Chromadorea</taxon>
        <taxon>Rhabditida</taxon>
        <taxon>Rhabditina</taxon>
        <taxon>Rhabditomorpha</taxon>
        <taxon>Strongyloidea</taxon>
        <taxon>Trichostrongylidae</taxon>
        <taxon>Trichostrongylus</taxon>
    </lineage>
</organism>
<evidence type="ECO:0000259" key="1">
    <source>
        <dbReference type="Pfam" id="PF04253"/>
    </source>
</evidence>
<dbReference type="Pfam" id="PF04253">
    <property type="entry name" value="TFR_dimer"/>
    <property type="match status" value="1"/>
</dbReference>
<name>A0AAN8EVU4_TRICO</name>
<dbReference type="EMBL" id="WIXE01022901">
    <property type="protein sequence ID" value="KAK5966997.1"/>
    <property type="molecule type" value="Genomic_DNA"/>
</dbReference>
<dbReference type="InterPro" id="IPR036757">
    <property type="entry name" value="TFR-like_dimer_dom_sf"/>
</dbReference>
<accession>A0AAN8EVU4</accession>
<dbReference type="InterPro" id="IPR039373">
    <property type="entry name" value="Peptidase_M28B"/>
</dbReference>
<dbReference type="GO" id="GO:0004180">
    <property type="term" value="F:carboxypeptidase activity"/>
    <property type="evidence" value="ECO:0007669"/>
    <property type="project" value="TreeGrafter"/>
</dbReference>
<dbReference type="SUPFAM" id="SSF47672">
    <property type="entry name" value="Transferrin receptor-like dimerisation domain"/>
    <property type="match status" value="1"/>
</dbReference>
<reference evidence="2 3" key="1">
    <citation type="submission" date="2019-10" db="EMBL/GenBank/DDBJ databases">
        <title>Assembly and Annotation for the nematode Trichostrongylus colubriformis.</title>
        <authorList>
            <person name="Martin J."/>
        </authorList>
    </citation>
    <scope>NUCLEOTIDE SEQUENCE [LARGE SCALE GENOMIC DNA]</scope>
    <source>
        <strain evidence="2">G859</strain>
        <tissue evidence="2">Whole worm</tissue>
    </source>
</reference>
<dbReference type="Proteomes" id="UP001331761">
    <property type="component" value="Unassembled WGS sequence"/>
</dbReference>
<dbReference type="Gene3D" id="1.20.930.40">
    <property type="entry name" value="Transferrin receptor-like, dimerisation domain"/>
    <property type="match status" value="1"/>
</dbReference>
<sequence length="134" mass="15333">MELTKTVAWLPHKLGSLKEALRRFHSTARHIQAEAQDISNGQKEVSIQRLNSINARLQYIERSFLNPTAAVDQPYYRHLVFSPSMHSTRITSFSSILDPAIKYHQSHNETHLHDLAMAITKVQYAVECAIDTLH</sequence>
<proteinExistence type="predicted"/>
<dbReference type="PANTHER" id="PTHR10404">
    <property type="entry name" value="N-ACETYLATED-ALPHA-LINKED ACIDIC DIPEPTIDASE"/>
    <property type="match status" value="1"/>
</dbReference>
<keyword evidence="3" id="KW-1185">Reference proteome</keyword>
<gene>
    <name evidence="2" type="ORF">GCK32_009453</name>
</gene>
<evidence type="ECO:0000313" key="3">
    <source>
        <dbReference type="Proteomes" id="UP001331761"/>
    </source>
</evidence>
<comment type="caution">
    <text evidence="2">The sequence shown here is derived from an EMBL/GenBank/DDBJ whole genome shotgun (WGS) entry which is preliminary data.</text>
</comment>
<protein>
    <recommendedName>
        <fullName evidence="1">Transferrin receptor-like dimerisation domain-containing protein</fullName>
    </recommendedName>
</protein>
<dbReference type="AlphaFoldDB" id="A0AAN8EVU4"/>
<feature type="domain" description="Transferrin receptor-like dimerisation" evidence="1">
    <location>
        <begin position="13"/>
        <end position="133"/>
    </location>
</feature>
<evidence type="ECO:0000313" key="2">
    <source>
        <dbReference type="EMBL" id="KAK5966997.1"/>
    </source>
</evidence>